<dbReference type="STRING" id="943830.A4A58_08430"/>
<keyword evidence="2" id="KW-1185">Reference proteome</keyword>
<evidence type="ECO:0000313" key="2">
    <source>
        <dbReference type="Proteomes" id="UP000076574"/>
    </source>
</evidence>
<comment type="caution">
    <text evidence="1">The sequence shown here is derived from an EMBL/GenBank/DDBJ whole genome shotgun (WGS) entry which is preliminary data.</text>
</comment>
<dbReference type="EMBL" id="LVYV01000023">
    <property type="protein sequence ID" value="KZD22089.1"/>
    <property type="molecule type" value="Genomic_DNA"/>
</dbReference>
<dbReference type="Proteomes" id="UP000076574">
    <property type="component" value="Unassembled WGS sequence"/>
</dbReference>
<dbReference type="RefSeq" id="WP_068734459.1">
    <property type="nucleotide sequence ID" value="NZ_LVYV01000023.1"/>
</dbReference>
<gene>
    <name evidence="1" type="ORF">A4A58_08430</name>
</gene>
<dbReference type="AlphaFoldDB" id="A0A163YF56"/>
<dbReference type="OrthoDB" id="7907305at2"/>
<protein>
    <submittedName>
        <fullName evidence="1">Uncharacterized protein</fullName>
    </submittedName>
</protein>
<evidence type="ECO:0000313" key="1">
    <source>
        <dbReference type="EMBL" id="KZD22089.1"/>
    </source>
</evidence>
<organism evidence="1 2">
    <name type="scientific">Tardiphaga robiniae</name>
    <dbReference type="NCBI Taxonomy" id="943830"/>
    <lineage>
        <taxon>Bacteria</taxon>
        <taxon>Pseudomonadati</taxon>
        <taxon>Pseudomonadota</taxon>
        <taxon>Alphaproteobacteria</taxon>
        <taxon>Hyphomicrobiales</taxon>
        <taxon>Nitrobacteraceae</taxon>
        <taxon>Tardiphaga</taxon>
    </lineage>
</organism>
<proteinExistence type="predicted"/>
<accession>A0A163YF56</accession>
<name>A0A163YF56_9BRAD</name>
<reference evidence="1 2" key="1">
    <citation type="submission" date="2016-03" db="EMBL/GenBank/DDBJ databases">
        <title>Microsymbionts genomes from the relict species Vavilovia formosa (Stev.) Fed.</title>
        <authorList>
            <person name="Kopat V."/>
            <person name="Chirak E."/>
            <person name="Kimeklis A."/>
            <person name="Andronov E."/>
        </authorList>
    </citation>
    <scope>NUCLEOTIDE SEQUENCE [LARGE SCALE GENOMIC DNA]</scope>
    <source>
        <strain evidence="1 2">Vaf07</strain>
    </source>
</reference>
<sequence>MLPQQVKVSDITDENSAQTYLNQAIMTTFCRVLDSSRLAPDVVMRLLATAIGSTYREVAAAHQDGQCPCGWRPVPDADIEALRASLEDAAAPKMADDLHSMVIAGRA</sequence>